<sequence>MGREHQDPLVAIEELGLVDDVDRVDVRKACSVKTIFLHCTPLTGQTPMEVDLRYVRDLQLHEKPESIGDMQSLEIDCTLCEDPCGSDIHLVEFLRTTPGIRQLKLSVAGITEYPLCSLAYQSLLPSLEHLYLTGSTFAFQDYQVMFVRTVRLRRNPVRIQTLGPVSRQQHLDLCSDWASSICAHSEVGTTWKKLLDEGLEVCQW</sequence>
<dbReference type="EMBL" id="FUEG01000008">
    <property type="protein sequence ID" value="SJL07599.1"/>
    <property type="molecule type" value="Genomic_DNA"/>
</dbReference>
<reference evidence="2" key="1">
    <citation type="journal article" date="2017" name="Nat. Ecol. Evol.">
        <title>Genome expansion and lineage-specific genetic innovations in the forest pathogenic fungi Armillaria.</title>
        <authorList>
            <person name="Sipos G."/>
            <person name="Prasanna A.N."/>
            <person name="Walter M.C."/>
            <person name="O'Connor E."/>
            <person name="Balint B."/>
            <person name="Krizsan K."/>
            <person name="Kiss B."/>
            <person name="Hess J."/>
            <person name="Varga T."/>
            <person name="Slot J."/>
            <person name="Riley R."/>
            <person name="Boka B."/>
            <person name="Rigling D."/>
            <person name="Barry K."/>
            <person name="Lee J."/>
            <person name="Mihaltcheva S."/>
            <person name="LaButti K."/>
            <person name="Lipzen A."/>
            <person name="Waldron R."/>
            <person name="Moloney N.M."/>
            <person name="Sperisen C."/>
            <person name="Kredics L."/>
            <person name="Vagvoelgyi C."/>
            <person name="Patrignani A."/>
            <person name="Fitzpatrick D."/>
            <person name="Nagy I."/>
            <person name="Doyle S."/>
            <person name="Anderson J.B."/>
            <person name="Grigoriev I.V."/>
            <person name="Gueldener U."/>
            <person name="Muensterkoetter M."/>
            <person name="Nagy L.G."/>
        </authorList>
    </citation>
    <scope>NUCLEOTIDE SEQUENCE [LARGE SCALE GENOMIC DNA]</scope>
    <source>
        <strain evidence="2">C18/9</strain>
    </source>
</reference>
<gene>
    <name evidence="1" type="ORF">ARMOST_10949</name>
</gene>
<dbReference type="AlphaFoldDB" id="A0A284RFR3"/>
<evidence type="ECO:0000313" key="2">
    <source>
        <dbReference type="Proteomes" id="UP000219338"/>
    </source>
</evidence>
<dbReference type="OrthoDB" id="2886770at2759"/>
<evidence type="ECO:0000313" key="1">
    <source>
        <dbReference type="EMBL" id="SJL07599.1"/>
    </source>
</evidence>
<name>A0A284RFR3_ARMOS</name>
<keyword evidence="2" id="KW-1185">Reference proteome</keyword>
<proteinExistence type="predicted"/>
<protein>
    <submittedName>
        <fullName evidence="1">Uncharacterized protein</fullName>
    </submittedName>
</protein>
<dbReference type="Proteomes" id="UP000219338">
    <property type="component" value="Unassembled WGS sequence"/>
</dbReference>
<accession>A0A284RFR3</accession>
<organism evidence="1 2">
    <name type="scientific">Armillaria ostoyae</name>
    <name type="common">Armillaria root rot fungus</name>
    <dbReference type="NCBI Taxonomy" id="47428"/>
    <lineage>
        <taxon>Eukaryota</taxon>
        <taxon>Fungi</taxon>
        <taxon>Dikarya</taxon>
        <taxon>Basidiomycota</taxon>
        <taxon>Agaricomycotina</taxon>
        <taxon>Agaricomycetes</taxon>
        <taxon>Agaricomycetidae</taxon>
        <taxon>Agaricales</taxon>
        <taxon>Marasmiineae</taxon>
        <taxon>Physalacriaceae</taxon>
        <taxon>Armillaria</taxon>
    </lineage>
</organism>